<dbReference type="Proteomes" id="UP001064489">
    <property type="component" value="Chromosome 9"/>
</dbReference>
<dbReference type="GO" id="GO:0004565">
    <property type="term" value="F:beta-galactosidase activity"/>
    <property type="evidence" value="ECO:0007669"/>
    <property type="project" value="UniProtKB-EC"/>
</dbReference>
<evidence type="ECO:0000256" key="12">
    <source>
        <dbReference type="RuleBase" id="RU003679"/>
    </source>
</evidence>
<dbReference type="InterPro" id="IPR048913">
    <property type="entry name" value="BetaGal_gal-bd"/>
</dbReference>
<dbReference type="EMBL" id="JAJSOW010000001">
    <property type="protein sequence ID" value="KAI9200100.1"/>
    <property type="molecule type" value="Genomic_DNA"/>
</dbReference>
<dbReference type="Pfam" id="PF01301">
    <property type="entry name" value="Glyco_hydro_35"/>
    <property type="match status" value="2"/>
</dbReference>
<protein>
    <recommendedName>
        <fullName evidence="4 11">Beta-galactosidase</fullName>
        <ecNumber evidence="4 11">3.2.1.23</ecNumber>
    </recommendedName>
</protein>
<comment type="caution">
    <text evidence="14">The sequence shown here is derived from an EMBL/GenBank/DDBJ whole genome shotgun (WGS) entry which is preliminary data.</text>
</comment>
<reference evidence="14" key="1">
    <citation type="journal article" date="2022" name="Plant J.">
        <title>Strategies of tolerance reflected in two North American maple genomes.</title>
        <authorList>
            <person name="McEvoy S.L."/>
            <person name="Sezen U.U."/>
            <person name="Trouern-Trend A."/>
            <person name="McMahon S.M."/>
            <person name="Schaberg P.G."/>
            <person name="Yang J."/>
            <person name="Wegrzyn J.L."/>
            <person name="Swenson N.G."/>
        </authorList>
    </citation>
    <scope>NUCLEOTIDE SEQUENCE</scope>
    <source>
        <strain evidence="14">91603</strain>
    </source>
</reference>
<keyword evidence="10 11" id="KW-0326">Glycosidase</keyword>
<feature type="domain" description="SUEL-type lectin" evidence="13">
    <location>
        <begin position="580"/>
        <end position="663"/>
    </location>
</feature>
<gene>
    <name evidence="14" type="ORF">LWI28_002739</name>
</gene>
<evidence type="ECO:0000256" key="6">
    <source>
        <dbReference type="ARBA" id="ARBA00022525"/>
    </source>
</evidence>
<dbReference type="GO" id="GO:0048046">
    <property type="term" value="C:apoplast"/>
    <property type="evidence" value="ECO:0007669"/>
    <property type="project" value="UniProtKB-SubCell"/>
</dbReference>
<name>A0AAD5P568_ACENE</name>
<evidence type="ECO:0000256" key="7">
    <source>
        <dbReference type="ARBA" id="ARBA00022729"/>
    </source>
</evidence>
<evidence type="ECO:0000259" key="13">
    <source>
        <dbReference type="PROSITE" id="PS50228"/>
    </source>
</evidence>
<dbReference type="Gene3D" id="3.20.20.80">
    <property type="entry name" value="Glycosidases"/>
    <property type="match status" value="2"/>
</dbReference>
<dbReference type="SUPFAM" id="SSF49785">
    <property type="entry name" value="Galactose-binding domain-like"/>
    <property type="match status" value="2"/>
</dbReference>
<dbReference type="FunFam" id="2.60.120.740:FF:000002">
    <property type="entry name" value="Beta-galactosidase"/>
    <property type="match status" value="1"/>
</dbReference>
<organism evidence="14 15">
    <name type="scientific">Acer negundo</name>
    <name type="common">Box elder</name>
    <dbReference type="NCBI Taxonomy" id="4023"/>
    <lineage>
        <taxon>Eukaryota</taxon>
        <taxon>Viridiplantae</taxon>
        <taxon>Streptophyta</taxon>
        <taxon>Embryophyta</taxon>
        <taxon>Tracheophyta</taxon>
        <taxon>Spermatophyta</taxon>
        <taxon>Magnoliopsida</taxon>
        <taxon>eudicotyledons</taxon>
        <taxon>Gunneridae</taxon>
        <taxon>Pentapetalae</taxon>
        <taxon>rosids</taxon>
        <taxon>malvids</taxon>
        <taxon>Sapindales</taxon>
        <taxon>Sapindaceae</taxon>
        <taxon>Hippocastanoideae</taxon>
        <taxon>Acereae</taxon>
        <taxon>Acer</taxon>
    </lineage>
</organism>
<dbReference type="InterPro" id="IPR025300">
    <property type="entry name" value="BetaGal_jelly_roll_dom"/>
</dbReference>
<dbReference type="InterPro" id="IPR019801">
    <property type="entry name" value="Glyco_hydro_35_CS"/>
</dbReference>
<proteinExistence type="inferred from homology"/>
<dbReference type="InterPro" id="IPR001944">
    <property type="entry name" value="Glycoside_Hdrlase_35"/>
</dbReference>
<dbReference type="PROSITE" id="PS01182">
    <property type="entry name" value="GLYCOSYL_HYDROL_F35"/>
    <property type="match status" value="1"/>
</dbReference>
<accession>A0AAD5P568</accession>
<dbReference type="SUPFAM" id="SSF51445">
    <property type="entry name" value="(Trans)glycosidases"/>
    <property type="match status" value="1"/>
</dbReference>
<dbReference type="FunFam" id="2.60.120.260:FF:000142">
    <property type="entry name" value="Beta-galactosidase"/>
    <property type="match status" value="1"/>
</dbReference>
<reference evidence="14" key="2">
    <citation type="submission" date="2023-02" db="EMBL/GenBank/DDBJ databases">
        <authorList>
            <person name="Swenson N.G."/>
            <person name="Wegrzyn J.L."/>
            <person name="Mcevoy S.L."/>
        </authorList>
    </citation>
    <scope>NUCLEOTIDE SEQUENCE</scope>
    <source>
        <strain evidence="14">91603</strain>
        <tissue evidence="14">Leaf</tissue>
    </source>
</reference>
<keyword evidence="8 11" id="KW-0378">Hydrolase</keyword>
<dbReference type="InterPro" id="IPR043159">
    <property type="entry name" value="Lectin_gal-bd_sf"/>
</dbReference>
<dbReference type="AlphaFoldDB" id="A0AAD5P568"/>
<dbReference type="Pfam" id="PF21467">
    <property type="entry name" value="BetaGal_gal-bd"/>
    <property type="match status" value="1"/>
</dbReference>
<comment type="subcellular location">
    <subcellularLocation>
        <location evidence="2">Secreted</location>
        <location evidence="2">Extracellular space</location>
        <location evidence="2">Apoplast</location>
    </subcellularLocation>
</comment>
<dbReference type="Pfam" id="PF13364">
    <property type="entry name" value="BetaGal_ABD2"/>
    <property type="match status" value="1"/>
</dbReference>
<keyword evidence="5" id="KW-0052">Apoplast</keyword>
<dbReference type="Pfam" id="PF02140">
    <property type="entry name" value="SUEL_Lectin"/>
    <property type="match status" value="1"/>
</dbReference>
<dbReference type="PRINTS" id="PR00742">
    <property type="entry name" value="GLHYDRLASE35"/>
</dbReference>
<keyword evidence="15" id="KW-1185">Reference proteome</keyword>
<evidence type="ECO:0000256" key="3">
    <source>
        <dbReference type="ARBA" id="ARBA00009809"/>
    </source>
</evidence>
<dbReference type="InterPro" id="IPR031330">
    <property type="entry name" value="Gly_Hdrlase_35_cat"/>
</dbReference>
<dbReference type="EC" id="3.2.1.23" evidence="4 11"/>
<dbReference type="PROSITE" id="PS50228">
    <property type="entry name" value="SUEL_LECTIN"/>
    <property type="match status" value="1"/>
</dbReference>
<dbReference type="InterPro" id="IPR008979">
    <property type="entry name" value="Galactose-bd-like_sf"/>
</dbReference>
<dbReference type="GO" id="GO:0005975">
    <property type="term" value="P:carbohydrate metabolic process"/>
    <property type="evidence" value="ECO:0007669"/>
    <property type="project" value="InterPro"/>
</dbReference>
<dbReference type="PANTHER" id="PTHR23421">
    <property type="entry name" value="BETA-GALACTOSIDASE RELATED"/>
    <property type="match status" value="1"/>
</dbReference>
<evidence type="ECO:0000256" key="1">
    <source>
        <dbReference type="ARBA" id="ARBA00001412"/>
    </source>
</evidence>
<evidence type="ECO:0000313" key="14">
    <source>
        <dbReference type="EMBL" id="KAI9200100.1"/>
    </source>
</evidence>
<keyword evidence="7" id="KW-0732">Signal</keyword>
<dbReference type="FunFam" id="2.60.120.260:FF:000050">
    <property type="entry name" value="Beta-galactosidase"/>
    <property type="match status" value="1"/>
</dbReference>
<keyword evidence="9" id="KW-0325">Glycoprotein</keyword>
<dbReference type="CDD" id="cd22842">
    <property type="entry name" value="Gal_Rha_Lectin_BGal"/>
    <property type="match status" value="1"/>
</dbReference>
<dbReference type="Gene3D" id="2.60.120.740">
    <property type="match status" value="1"/>
</dbReference>
<comment type="catalytic activity">
    <reaction evidence="1 11">
        <text>Hydrolysis of terminal non-reducing beta-D-galactose residues in beta-D-galactosides.</text>
        <dbReference type="EC" id="3.2.1.23"/>
    </reaction>
</comment>
<evidence type="ECO:0000256" key="8">
    <source>
        <dbReference type="ARBA" id="ARBA00022801"/>
    </source>
</evidence>
<evidence type="ECO:0000256" key="9">
    <source>
        <dbReference type="ARBA" id="ARBA00023180"/>
    </source>
</evidence>
<sequence>MWPSLIEKAKQGGIDVIQTYVFWNLHEPKQGQYDFSGRNDIIGFIKQIQSQGLYACIRIGPFIESEWTYGGLPFWLHDVPGIVFRSDNEPFKYHMQKFVTMIVKMMKSENLYASQGGPIILSQIENEYQTVEAAFRERGPPYVQWAAKMAVGLQTGVPWVMCKQDDAPDPVYHGGTNFGRTGSAFILTSYYDQAPLDEYGLLREPKWSHLKELHAAIKLCSKPLLTGAQKIFPLGELQQAYVFEGNSGECAAFLVNNDSRKDSTVLFQNISYELPRKSVSILPDCKTVAFNTYKVSTQYNTRTMTVGQSFDSVERWEEYREAIPEFGKTSLTAETLLEHWNTTKDETDYLWYTFRFQHNSSDTQLLNVQSRGHVLHAFVNGEFTGSAHGSHDNSSFTLENTIHLKNGTNDVALLSATVGLPVGLIGETLQIYTNSGSNKAEWRMFRSRSHQRLTWYKSVFEAPAGEDPVALNLNSMGKGEAWINGQSIGRYWVSFRTNKGNSSQTWYNIPRPFLKPTGNLLVLLEEEEGNPLGITIDTIAISKVCGHVTNSHPPPVRSWVAQNQIGDTKINMPGRRPGRRPTVQLNCSQGKNISKILFASFGNPEGDCDNYATGSCHLSTSRATIEKACIGKKKCYIPNSNRYFGVDPCPDIPKALLIDAQCT</sequence>
<dbReference type="GO" id="GO:0030246">
    <property type="term" value="F:carbohydrate binding"/>
    <property type="evidence" value="ECO:0007669"/>
    <property type="project" value="InterPro"/>
</dbReference>
<dbReference type="InterPro" id="IPR000922">
    <property type="entry name" value="Lectin_gal-bd_dom"/>
</dbReference>
<evidence type="ECO:0000256" key="10">
    <source>
        <dbReference type="ARBA" id="ARBA00023295"/>
    </source>
</evidence>
<dbReference type="InterPro" id="IPR041392">
    <property type="entry name" value="GHD"/>
</dbReference>
<keyword evidence="6" id="KW-0964">Secreted</keyword>
<evidence type="ECO:0000256" key="2">
    <source>
        <dbReference type="ARBA" id="ARBA00004271"/>
    </source>
</evidence>
<dbReference type="InterPro" id="IPR017853">
    <property type="entry name" value="GH"/>
</dbReference>
<evidence type="ECO:0000256" key="11">
    <source>
        <dbReference type="RuleBase" id="RU000675"/>
    </source>
</evidence>
<evidence type="ECO:0000313" key="15">
    <source>
        <dbReference type="Proteomes" id="UP001064489"/>
    </source>
</evidence>
<dbReference type="Gene3D" id="2.60.120.260">
    <property type="entry name" value="Galactose-binding domain-like"/>
    <property type="match status" value="1"/>
</dbReference>
<dbReference type="Pfam" id="PF17834">
    <property type="entry name" value="GHD"/>
    <property type="match status" value="1"/>
</dbReference>
<evidence type="ECO:0000256" key="4">
    <source>
        <dbReference type="ARBA" id="ARBA00012756"/>
    </source>
</evidence>
<comment type="similarity">
    <text evidence="3 12">Belongs to the glycosyl hydrolase 35 family.</text>
</comment>
<evidence type="ECO:0000256" key="5">
    <source>
        <dbReference type="ARBA" id="ARBA00022523"/>
    </source>
</evidence>